<keyword evidence="1" id="KW-0808">Transferase</keyword>
<dbReference type="PANTHER" id="PTHR48228:SF5">
    <property type="entry name" value="ALPHA-METHYLACYL-COA RACEMASE"/>
    <property type="match status" value="1"/>
</dbReference>
<dbReference type="GO" id="GO:0016740">
    <property type="term" value="F:transferase activity"/>
    <property type="evidence" value="ECO:0007669"/>
    <property type="project" value="UniProtKB-KW"/>
</dbReference>
<dbReference type="InterPro" id="IPR044855">
    <property type="entry name" value="CoA-Trfase_III_dom3_sf"/>
</dbReference>
<dbReference type="Pfam" id="PF02515">
    <property type="entry name" value="CoA_transf_3"/>
    <property type="match status" value="1"/>
</dbReference>
<reference evidence="1 2" key="1">
    <citation type="submission" date="2023-04" db="EMBL/GenBank/DDBJ databases">
        <title>YMD61, complete Genome.</title>
        <authorList>
            <person name="Zhang J."/>
        </authorList>
    </citation>
    <scope>NUCLEOTIDE SEQUENCE [LARGE SCALE GENOMIC DNA]</scope>
    <source>
        <strain evidence="1 2">YMD61</strain>
    </source>
</reference>
<name>A0ABY8Q840_9RHOB</name>
<dbReference type="SUPFAM" id="SSF89796">
    <property type="entry name" value="CoA-transferase family III (CaiB/BaiF)"/>
    <property type="match status" value="1"/>
</dbReference>
<dbReference type="Gene3D" id="3.40.50.10540">
    <property type="entry name" value="Crotonobetainyl-coa:carnitine coa-transferase, domain 1"/>
    <property type="match status" value="1"/>
</dbReference>
<sequence>MAGVLAGMRVIEGSAFVAVPLAGMTLAQMGADVIRFDRPQGGLDAHRWPVTRDGTSLFWAGLNKGKRSLAVDMTQPAGQEIITDLICAPGPDAGMFLTNLRVRGWMDYPALQARREDLIMVSLTGTRRGEPAVDYTVNPSLGFPMATGAEGSTEPVAHVLPAWDCIAGGMVVNALLAAERHRLRTGRGQLAELALKDVASAMLANLGIVGEVLANGVDRPKAGNSLYGAYGQDFVLACGRRVMVIGLTDRQWRGLVKLLGLDQQVAHLGQRMALDLSKEGDRWLARKEITALFAPWFAARRLDEVGPLFDAAGLTWSIFRSFAEAVHQDPDLSPDNPMVSMIHQPGVGMLPVPGSPISFSDLERMGPAPAPVLGEHTEEILGDVLGLGSGQIGKLMDTGVVSQGIVPKRAA</sequence>
<gene>
    <name evidence="1" type="ORF">QF092_04135</name>
</gene>
<evidence type="ECO:0000313" key="1">
    <source>
        <dbReference type="EMBL" id="WGV17004.1"/>
    </source>
</evidence>
<organism evidence="1 2">
    <name type="scientific">Fuscovulum ytuae</name>
    <dbReference type="NCBI Taxonomy" id="3042299"/>
    <lineage>
        <taxon>Bacteria</taxon>
        <taxon>Pseudomonadati</taxon>
        <taxon>Pseudomonadota</taxon>
        <taxon>Alphaproteobacteria</taxon>
        <taxon>Rhodobacterales</taxon>
        <taxon>Paracoccaceae</taxon>
        <taxon>Fuscovulum</taxon>
    </lineage>
</organism>
<dbReference type="PANTHER" id="PTHR48228">
    <property type="entry name" value="SUCCINYL-COA--D-CITRAMALATE COA-TRANSFERASE"/>
    <property type="match status" value="1"/>
</dbReference>
<dbReference type="EMBL" id="CP124535">
    <property type="protein sequence ID" value="WGV17004.1"/>
    <property type="molecule type" value="Genomic_DNA"/>
</dbReference>
<dbReference type="InterPro" id="IPR003673">
    <property type="entry name" value="CoA-Trfase_fam_III"/>
</dbReference>
<protein>
    <submittedName>
        <fullName evidence="1">CoA transferase</fullName>
    </submittedName>
</protein>
<dbReference type="Gene3D" id="3.30.1540.10">
    <property type="entry name" value="formyl-coa transferase, domain 3"/>
    <property type="match status" value="1"/>
</dbReference>
<evidence type="ECO:0000313" key="2">
    <source>
        <dbReference type="Proteomes" id="UP001230978"/>
    </source>
</evidence>
<proteinExistence type="predicted"/>
<dbReference type="Proteomes" id="UP001230978">
    <property type="component" value="Chromosome"/>
</dbReference>
<dbReference type="InterPro" id="IPR050509">
    <property type="entry name" value="CoA-transferase_III"/>
</dbReference>
<dbReference type="InterPro" id="IPR023606">
    <property type="entry name" value="CoA-Trfase_III_dom_1_sf"/>
</dbReference>
<accession>A0ABY8Q840</accession>
<keyword evidence="2" id="KW-1185">Reference proteome</keyword>
<dbReference type="RefSeq" id="WP_281467890.1">
    <property type="nucleotide sequence ID" value="NZ_CP124535.1"/>
</dbReference>